<dbReference type="Pfam" id="PF02272">
    <property type="entry name" value="DHHA1"/>
    <property type="match status" value="1"/>
</dbReference>
<dbReference type="PANTHER" id="PTHR47618">
    <property type="entry name" value="BIFUNCTIONAL OLIGORIBONUCLEASE AND PAP PHOSPHATASE NRNA"/>
    <property type="match status" value="1"/>
</dbReference>
<dbReference type="KEGG" id="atp:ATR_1761"/>
<dbReference type="Proteomes" id="UP000254504">
    <property type="component" value="Chromosome"/>
</dbReference>
<dbReference type="PANTHER" id="PTHR47618:SF1">
    <property type="entry name" value="BIFUNCTIONAL OLIGORIBONUCLEASE AND PAP PHOSPHATASE NRNA"/>
    <property type="match status" value="1"/>
</dbReference>
<dbReference type="InterPro" id="IPR051319">
    <property type="entry name" value="Oligoribo/pAp-PDE_c-di-AMP_PDE"/>
</dbReference>
<feature type="domain" description="DDH" evidence="1">
    <location>
        <begin position="31"/>
        <end position="167"/>
    </location>
</feature>
<organism evidence="3 4">
    <name type="scientific">Aliarcobacter trophiarum LMG 25534</name>
    <dbReference type="NCBI Taxonomy" id="1032241"/>
    <lineage>
        <taxon>Bacteria</taxon>
        <taxon>Pseudomonadati</taxon>
        <taxon>Campylobacterota</taxon>
        <taxon>Epsilonproteobacteria</taxon>
        <taxon>Campylobacterales</taxon>
        <taxon>Arcobacteraceae</taxon>
        <taxon>Aliarcobacter</taxon>
    </lineage>
</organism>
<evidence type="ECO:0000313" key="3">
    <source>
        <dbReference type="EMBL" id="AXK49584.1"/>
    </source>
</evidence>
<dbReference type="Gene3D" id="3.10.310.30">
    <property type="match status" value="1"/>
</dbReference>
<dbReference type="InterPro" id="IPR038763">
    <property type="entry name" value="DHH_sf"/>
</dbReference>
<protein>
    <submittedName>
        <fullName evidence="3">NanoRNase / pAp phosphatase</fullName>
    </submittedName>
</protein>
<evidence type="ECO:0000259" key="2">
    <source>
        <dbReference type="Pfam" id="PF02272"/>
    </source>
</evidence>
<dbReference type="GO" id="GO:0003676">
    <property type="term" value="F:nucleic acid binding"/>
    <property type="evidence" value="ECO:0007669"/>
    <property type="project" value="InterPro"/>
</dbReference>
<dbReference type="AlphaFoldDB" id="A0AAD0QK94"/>
<accession>A0AAD0QK94</accession>
<dbReference type="EMBL" id="CP031367">
    <property type="protein sequence ID" value="AXK49584.1"/>
    <property type="molecule type" value="Genomic_DNA"/>
</dbReference>
<evidence type="ECO:0000259" key="1">
    <source>
        <dbReference type="Pfam" id="PF01368"/>
    </source>
</evidence>
<dbReference type="InterPro" id="IPR001667">
    <property type="entry name" value="DDH_dom"/>
</dbReference>
<evidence type="ECO:0000313" key="4">
    <source>
        <dbReference type="Proteomes" id="UP000254504"/>
    </source>
</evidence>
<dbReference type="Pfam" id="PF01368">
    <property type="entry name" value="DHH"/>
    <property type="match status" value="1"/>
</dbReference>
<name>A0AAD0QK94_9BACT</name>
<sequence>MILKKDFILSNKIDMSLYSKALELIKRSRYILIITHVNPDPDSIGSALAFSNLFAENKIKHKVFNISSDLPKNLDFLNRFDKITNILPPFYDLAISVDCGTYKRLGFDLPKEVPLINFDHHVSNNNFGEINLVDPYKSSTAEIVFEFFKYNGLNISKYSAESLYCGIYDDTLAFSLGRCDEETFKKVNFLVESGASPSFIANKLLRRDSLAKYRIIPKVLDSLELYKEGEIATIYALSEWFKSTGAHSRDCEDALDMIMSMEIVKVAFFIRVINGACRVSLRSKNDIDVSKIASIFDGGGHFNASGCTLEIKDVEEAKNLVLKEVIKYYG</sequence>
<gene>
    <name evidence="3" type="primary">nrnA</name>
    <name evidence="3" type="ORF">ATR_1761</name>
</gene>
<feature type="domain" description="DHHA1" evidence="2">
    <location>
        <begin position="243"/>
        <end position="323"/>
    </location>
</feature>
<dbReference type="Gene3D" id="3.90.1640.10">
    <property type="entry name" value="inorganic pyrophosphatase (n-terminal core)"/>
    <property type="match status" value="1"/>
</dbReference>
<proteinExistence type="predicted"/>
<dbReference type="SUPFAM" id="SSF64182">
    <property type="entry name" value="DHH phosphoesterases"/>
    <property type="match status" value="1"/>
</dbReference>
<reference evidence="3 4" key="1">
    <citation type="submission" date="2018-07" db="EMBL/GenBank/DDBJ databases">
        <title>Complete genome of the Arcobacter trophiarum type strain LMG 25534.</title>
        <authorList>
            <person name="Miller W.G."/>
            <person name="Yee E."/>
        </authorList>
    </citation>
    <scope>NUCLEOTIDE SEQUENCE [LARGE SCALE GENOMIC DNA]</scope>
    <source>
        <strain evidence="3 4">LMG 25534</strain>
    </source>
</reference>
<dbReference type="InterPro" id="IPR003156">
    <property type="entry name" value="DHHA1_dom"/>
</dbReference>